<protein>
    <submittedName>
        <fullName evidence="1">Uncharacterized protein</fullName>
    </submittedName>
</protein>
<sequence>MEWNLKYKRNGMKFDSLIFMFGSIMERNQKYILTFLYKFYILTPPSSLISPLFHLTSIPSTFFRRKFFSKNIFLQNYFSKNMFFEKNFPKNNFHKKISKKCSKKFLFFEKKNFKKILKKNS</sequence>
<evidence type="ECO:0000313" key="1">
    <source>
        <dbReference type="EMBL" id="MBA4670479.1"/>
    </source>
</evidence>
<accession>A0A7C9AL04</accession>
<name>A0A7C9AL04_OPUST</name>
<dbReference type="EMBL" id="GISG01247600">
    <property type="protein sequence ID" value="MBA4670479.1"/>
    <property type="molecule type" value="Transcribed_RNA"/>
</dbReference>
<proteinExistence type="predicted"/>
<dbReference type="AlphaFoldDB" id="A0A7C9AL04"/>
<reference evidence="1" key="2">
    <citation type="submission" date="2020-07" db="EMBL/GenBank/DDBJ databases">
        <authorList>
            <person name="Vera ALvarez R."/>
            <person name="Arias-Moreno D.M."/>
            <person name="Jimenez-Jacinto V."/>
            <person name="Jimenez-Bremont J.F."/>
            <person name="Swaminathan K."/>
            <person name="Moose S.P."/>
            <person name="Guerrero-Gonzalez M.L."/>
            <person name="Marino-Ramirez L."/>
            <person name="Landsman D."/>
            <person name="Rodriguez-Kessler M."/>
            <person name="Delgado-Sanchez P."/>
        </authorList>
    </citation>
    <scope>NUCLEOTIDE SEQUENCE</scope>
    <source>
        <tissue evidence="1">Cladode</tissue>
    </source>
</reference>
<organism evidence="1">
    <name type="scientific">Opuntia streptacantha</name>
    <name type="common">Prickly pear cactus</name>
    <name type="synonym">Opuntia cardona</name>
    <dbReference type="NCBI Taxonomy" id="393608"/>
    <lineage>
        <taxon>Eukaryota</taxon>
        <taxon>Viridiplantae</taxon>
        <taxon>Streptophyta</taxon>
        <taxon>Embryophyta</taxon>
        <taxon>Tracheophyta</taxon>
        <taxon>Spermatophyta</taxon>
        <taxon>Magnoliopsida</taxon>
        <taxon>eudicotyledons</taxon>
        <taxon>Gunneridae</taxon>
        <taxon>Pentapetalae</taxon>
        <taxon>Caryophyllales</taxon>
        <taxon>Cactineae</taxon>
        <taxon>Cactaceae</taxon>
        <taxon>Opuntioideae</taxon>
        <taxon>Opuntia</taxon>
    </lineage>
</organism>
<reference evidence="1" key="1">
    <citation type="journal article" date="2013" name="J. Plant Res.">
        <title>Effect of fungi and light on seed germination of three Opuntia species from semiarid lands of central Mexico.</title>
        <authorList>
            <person name="Delgado-Sanchez P."/>
            <person name="Jimenez-Bremont J.F."/>
            <person name="Guerrero-Gonzalez Mde L."/>
            <person name="Flores J."/>
        </authorList>
    </citation>
    <scope>NUCLEOTIDE SEQUENCE</scope>
    <source>
        <tissue evidence="1">Cladode</tissue>
    </source>
</reference>